<organism evidence="2 3">
    <name type="scientific">Popillia japonica</name>
    <name type="common">Japanese beetle</name>
    <dbReference type="NCBI Taxonomy" id="7064"/>
    <lineage>
        <taxon>Eukaryota</taxon>
        <taxon>Metazoa</taxon>
        <taxon>Ecdysozoa</taxon>
        <taxon>Arthropoda</taxon>
        <taxon>Hexapoda</taxon>
        <taxon>Insecta</taxon>
        <taxon>Pterygota</taxon>
        <taxon>Neoptera</taxon>
        <taxon>Endopterygota</taxon>
        <taxon>Coleoptera</taxon>
        <taxon>Polyphaga</taxon>
        <taxon>Scarabaeiformia</taxon>
        <taxon>Scarabaeidae</taxon>
        <taxon>Rutelinae</taxon>
        <taxon>Popillia</taxon>
    </lineage>
</organism>
<proteinExistence type="predicted"/>
<accession>A0AAW1K4L2</accession>
<feature type="region of interest" description="Disordered" evidence="1">
    <location>
        <begin position="138"/>
        <end position="159"/>
    </location>
</feature>
<evidence type="ECO:0000313" key="2">
    <source>
        <dbReference type="EMBL" id="KAK9712576.1"/>
    </source>
</evidence>
<dbReference type="AlphaFoldDB" id="A0AAW1K4L2"/>
<evidence type="ECO:0000313" key="3">
    <source>
        <dbReference type="Proteomes" id="UP001458880"/>
    </source>
</evidence>
<gene>
    <name evidence="2" type="ORF">QE152_g24812</name>
</gene>
<dbReference type="Proteomes" id="UP001458880">
    <property type="component" value="Unassembled WGS sequence"/>
</dbReference>
<dbReference type="EMBL" id="JASPKY010000261">
    <property type="protein sequence ID" value="KAK9712576.1"/>
    <property type="molecule type" value="Genomic_DNA"/>
</dbReference>
<keyword evidence="3" id="KW-1185">Reference proteome</keyword>
<evidence type="ECO:0000256" key="1">
    <source>
        <dbReference type="SAM" id="MobiDB-lite"/>
    </source>
</evidence>
<protein>
    <submittedName>
        <fullName evidence="2">Uncharacterized protein</fullName>
    </submittedName>
</protein>
<sequence>MKRQICNLVLETDLQPGFGETLLKGSTLSQGFKKPEPMIKKKRSEPYTDDRDCYEEFKEIFKDDIEVIDYPNFCNFLTDVKGKQEVIDIAKAYTSDIESLLEITIKSTRLVKSSALKGRLKRVAKKIKQNTLQGRTDLSQSDVISSQDEYSSDISDLAN</sequence>
<reference evidence="2 3" key="1">
    <citation type="journal article" date="2024" name="BMC Genomics">
        <title>De novo assembly and annotation of Popillia japonica's genome with initial clues to its potential as an invasive pest.</title>
        <authorList>
            <person name="Cucini C."/>
            <person name="Boschi S."/>
            <person name="Funari R."/>
            <person name="Cardaioli E."/>
            <person name="Iannotti N."/>
            <person name="Marturano G."/>
            <person name="Paoli F."/>
            <person name="Bruttini M."/>
            <person name="Carapelli A."/>
            <person name="Frati F."/>
            <person name="Nardi F."/>
        </authorList>
    </citation>
    <scope>NUCLEOTIDE SEQUENCE [LARGE SCALE GENOMIC DNA]</scope>
    <source>
        <strain evidence="2">DMR45628</strain>
    </source>
</reference>
<name>A0AAW1K4L2_POPJA</name>
<comment type="caution">
    <text evidence="2">The sequence shown here is derived from an EMBL/GenBank/DDBJ whole genome shotgun (WGS) entry which is preliminary data.</text>
</comment>